<evidence type="ECO:0000313" key="8">
    <source>
        <dbReference type="EMBL" id="GMT17473.1"/>
    </source>
</evidence>
<keyword evidence="9" id="KW-1185">Reference proteome</keyword>
<dbReference type="EMBL" id="BTSY01000003">
    <property type="protein sequence ID" value="GMT17473.1"/>
    <property type="molecule type" value="Genomic_DNA"/>
</dbReference>
<comment type="caution">
    <text evidence="8">The sequence shown here is derived from an EMBL/GenBank/DDBJ whole genome shotgun (WGS) entry which is preliminary data.</text>
</comment>
<feature type="compositionally biased region" description="Basic residues" evidence="7">
    <location>
        <begin position="324"/>
        <end position="333"/>
    </location>
</feature>
<dbReference type="GO" id="GO:0032040">
    <property type="term" value="C:small-subunit processome"/>
    <property type="evidence" value="ECO:0007669"/>
    <property type="project" value="TreeGrafter"/>
</dbReference>
<keyword evidence="3" id="KW-0698">rRNA processing</keyword>
<dbReference type="Pfam" id="PF04006">
    <property type="entry name" value="Mpp10"/>
    <property type="match status" value="1"/>
</dbReference>
<evidence type="ECO:0000256" key="1">
    <source>
        <dbReference type="ARBA" id="ARBA00004604"/>
    </source>
</evidence>
<proteinExistence type="inferred from homology"/>
<evidence type="ECO:0000256" key="4">
    <source>
        <dbReference type="ARBA" id="ARBA00023242"/>
    </source>
</evidence>
<dbReference type="AlphaFoldDB" id="A0AAV5VGT7"/>
<feature type="compositionally biased region" description="Basic and acidic residues" evidence="7">
    <location>
        <begin position="340"/>
        <end position="354"/>
    </location>
</feature>
<protein>
    <submittedName>
        <fullName evidence="8">Uncharacterized protein</fullName>
    </submittedName>
</protein>
<reference evidence="8" key="1">
    <citation type="submission" date="2023-10" db="EMBL/GenBank/DDBJ databases">
        <title>Genome assembly of Pristionchus species.</title>
        <authorList>
            <person name="Yoshida K."/>
            <person name="Sommer R.J."/>
        </authorList>
    </citation>
    <scope>NUCLEOTIDE SEQUENCE</scope>
    <source>
        <strain evidence="8">RS5133</strain>
    </source>
</reference>
<dbReference type="PANTHER" id="PTHR17039:SF0">
    <property type="entry name" value="U3 SMALL NUCLEOLAR RIBONUCLEOPROTEIN PROTEIN MPP10"/>
    <property type="match status" value="1"/>
</dbReference>
<evidence type="ECO:0000256" key="2">
    <source>
        <dbReference type="ARBA" id="ARBA00022517"/>
    </source>
</evidence>
<feature type="non-terminal residue" evidence="8">
    <location>
        <position position="1"/>
    </location>
</feature>
<dbReference type="PANTHER" id="PTHR17039">
    <property type="entry name" value="U3 SMALL NUCLEOLAR RIBONUCLEOPROTEIN PROTEIN MPP10"/>
    <property type="match status" value="1"/>
</dbReference>
<feature type="region of interest" description="Disordered" evidence="7">
    <location>
        <begin position="403"/>
        <end position="425"/>
    </location>
</feature>
<dbReference type="GO" id="GO:0034457">
    <property type="term" value="C:Mpp10 complex"/>
    <property type="evidence" value="ECO:0007669"/>
    <property type="project" value="InterPro"/>
</dbReference>
<name>A0AAV5VGT7_9BILA</name>
<feature type="region of interest" description="Disordered" evidence="7">
    <location>
        <begin position="1"/>
        <end position="109"/>
    </location>
</feature>
<dbReference type="InterPro" id="IPR012173">
    <property type="entry name" value="Mpp10"/>
</dbReference>
<accession>A0AAV5VGT7</accession>
<sequence length="425" mass="47691">KKGKGRMEEEEDDGESAVVSKKKKAKAESRKSVSWADDDDKGGDLREERLIEARGRMRSLAANNPLEDEEEDASKAADGAAEEEQEEERILLGPADEESEQKTPLKASVKSIKKRIAQLEEENLEARNWDQQGEVGGTERGENSLLETHVEFDHGMTKAPTITEAFNEKIEAIVLQRVKDKAYDDPVRVVRTEERTEEYRNKLVDEDLLVKQSLSSVYEKEYEKAQEGAAASNGEPAVNPKHAEIDAAWSELFGLIDPLFHFNITPQQAKTEVKVISNMRALQQEEVGAMMSTEEMLIAPEEVKKREKGSLKGKEERDSTDKKRERRKKKQKQRAVVMTRGEEGLKRMLDSKENETDDNGEPKKKKKKKSGDAVPAKPAASGGKFKSTDFFTKLQTTVQNELVQKTKKAKVKSAANSGNSAKFKL</sequence>
<evidence type="ECO:0000256" key="3">
    <source>
        <dbReference type="ARBA" id="ARBA00022552"/>
    </source>
</evidence>
<feature type="compositionally biased region" description="Polar residues" evidence="7">
    <location>
        <begin position="414"/>
        <end position="425"/>
    </location>
</feature>
<keyword evidence="4" id="KW-0539">Nucleus</keyword>
<comment type="subcellular location">
    <subcellularLocation>
        <location evidence="1">Nucleus</location>
        <location evidence="1">Nucleolus</location>
    </subcellularLocation>
</comment>
<feature type="region of interest" description="Disordered" evidence="7">
    <location>
        <begin position="293"/>
        <end position="388"/>
    </location>
</feature>
<dbReference type="GO" id="GO:0005732">
    <property type="term" value="C:sno(s)RNA-containing ribonucleoprotein complex"/>
    <property type="evidence" value="ECO:0007669"/>
    <property type="project" value="InterPro"/>
</dbReference>
<feature type="compositionally biased region" description="Basic and acidic residues" evidence="7">
    <location>
        <begin position="301"/>
        <end position="323"/>
    </location>
</feature>
<comment type="similarity">
    <text evidence="6">Belongs to the MPP10 family.</text>
</comment>
<feature type="compositionally biased region" description="Basic and acidic residues" evidence="7">
    <location>
        <begin position="42"/>
        <end position="55"/>
    </location>
</feature>
<organism evidence="8 9">
    <name type="scientific">Pristionchus fissidentatus</name>
    <dbReference type="NCBI Taxonomy" id="1538716"/>
    <lineage>
        <taxon>Eukaryota</taxon>
        <taxon>Metazoa</taxon>
        <taxon>Ecdysozoa</taxon>
        <taxon>Nematoda</taxon>
        <taxon>Chromadorea</taxon>
        <taxon>Rhabditida</taxon>
        <taxon>Rhabditina</taxon>
        <taxon>Diplogasteromorpha</taxon>
        <taxon>Diplogasteroidea</taxon>
        <taxon>Neodiplogasteridae</taxon>
        <taxon>Pristionchus</taxon>
    </lineage>
</organism>
<dbReference type="Proteomes" id="UP001432322">
    <property type="component" value="Unassembled WGS sequence"/>
</dbReference>
<dbReference type="PIRSF" id="PIRSF017300">
    <property type="entry name" value="snoRNP_Mpp10"/>
    <property type="match status" value="1"/>
</dbReference>
<dbReference type="GO" id="GO:0006364">
    <property type="term" value="P:rRNA processing"/>
    <property type="evidence" value="ECO:0007669"/>
    <property type="project" value="UniProtKB-KW"/>
</dbReference>
<evidence type="ECO:0000256" key="5">
    <source>
        <dbReference type="ARBA" id="ARBA00023274"/>
    </source>
</evidence>
<keyword evidence="5" id="KW-0687">Ribonucleoprotein</keyword>
<keyword evidence="2" id="KW-0690">Ribosome biogenesis</keyword>
<evidence type="ECO:0000256" key="6">
    <source>
        <dbReference type="ARBA" id="ARBA00029455"/>
    </source>
</evidence>
<evidence type="ECO:0000256" key="7">
    <source>
        <dbReference type="SAM" id="MobiDB-lite"/>
    </source>
</evidence>
<gene>
    <name evidence="8" type="ORF">PFISCL1PPCAC_8770</name>
</gene>
<evidence type="ECO:0000313" key="9">
    <source>
        <dbReference type="Proteomes" id="UP001432322"/>
    </source>
</evidence>